<keyword evidence="4" id="KW-1185">Reference proteome</keyword>
<accession>A0A7J7MCM0</accession>
<dbReference type="EC" id="1.6.2.4" evidence="2"/>
<dbReference type="GO" id="GO:0005829">
    <property type="term" value="C:cytosol"/>
    <property type="evidence" value="ECO:0007669"/>
    <property type="project" value="TreeGrafter"/>
</dbReference>
<gene>
    <name evidence="3" type="ORF">GIB67_009586</name>
</gene>
<evidence type="ECO:0000256" key="1">
    <source>
        <dbReference type="ARBA" id="ARBA00022630"/>
    </source>
</evidence>
<dbReference type="GO" id="GO:0050660">
    <property type="term" value="F:flavin adenine dinucleotide binding"/>
    <property type="evidence" value="ECO:0007669"/>
    <property type="project" value="TreeGrafter"/>
</dbReference>
<dbReference type="Gene3D" id="3.40.50.80">
    <property type="entry name" value="Nucleotide-binding domain of ferredoxin-NADP reductase (FNR) module"/>
    <property type="match status" value="1"/>
</dbReference>
<dbReference type="PANTHER" id="PTHR19384:SF17">
    <property type="entry name" value="NADPH--CYTOCHROME P450 REDUCTASE"/>
    <property type="match status" value="1"/>
</dbReference>
<proteinExistence type="predicted"/>
<protein>
    <recommendedName>
        <fullName evidence="2">NADPH--hemoprotein reductase</fullName>
        <ecNumber evidence="2">1.6.2.4</ecNumber>
    </recommendedName>
</protein>
<dbReference type="Proteomes" id="UP000541444">
    <property type="component" value="Unassembled WGS sequence"/>
</dbReference>
<dbReference type="SUPFAM" id="SSF52343">
    <property type="entry name" value="Ferredoxin reductase-like, C-terminal NADP-linked domain"/>
    <property type="match status" value="1"/>
</dbReference>
<name>A0A7J7MCM0_9MAGN</name>
<evidence type="ECO:0000313" key="4">
    <source>
        <dbReference type="Proteomes" id="UP000541444"/>
    </source>
</evidence>
<evidence type="ECO:0000256" key="2">
    <source>
        <dbReference type="ARBA" id="ARBA00023797"/>
    </source>
</evidence>
<dbReference type="EMBL" id="JACGCM010001624">
    <property type="protein sequence ID" value="KAF6152530.1"/>
    <property type="molecule type" value="Genomic_DNA"/>
</dbReference>
<dbReference type="GO" id="GO:0003958">
    <property type="term" value="F:NADPH-hemoprotein reductase activity"/>
    <property type="evidence" value="ECO:0007669"/>
    <property type="project" value="UniProtKB-EC"/>
</dbReference>
<dbReference type="PANTHER" id="PTHR19384">
    <property type="entry name" value="NITRIC OXIDE SYNTHASE-RELATED"/>
    <property type="match status" value="1"/>
</dbReference>
<dbReference type="InterPro" id="IPR039261">
    <property type="entry name" value="FNR_nucleotide-bd"/>
</dbReference>
<keyword evidence="1" id="KW-0285">Flavoprotein</keyword>
<sequence length="70" mass="8105">MQDGHIYEDELNNFLEAGAISELIVAFSRDGPSKEYVQHKMMEQGSLDNSKTELLVKNLQMDGRYLRDVW</sequence>
<organism evidence="3 4">
    <name type="scientific">Kingdonia uniflora</name>
    <dbReference type="NCBI Taxonomy" id="39325"/>
    <lineage>
        <taxon>Eukaryota</taxon>
        <taxon>Viridiplantae</taxon>
        <taxon>Streptophyta</taxon>
        <taxon>Embryophyta</taxon>
        <taxon>Tracheophyta</taxon>
        <taxon>Spermatophyta</taxon>
        <taxon>Magnoliopsida</taxon>
        <taxon>Ranunculales</taxon>
        <taxon>Circaeasteraceae</taxon>
        <taxon>Kingdonia</taxon>
    </lineage>
</organism>
<dbReference type="GO" id="GO:0010181">
    <property type="term" value="F:FMN binding"/>
    <property type="evidence" value="ECO:0007669"/>
    <property type="project" value="TreeGrafter"/>
</dbReference>
<comment type="caution">
    <text evidence="3">The sequence shown here is derived from an EMBL/GenBank/DDBJ whole genome shotgun (WGS) entry which is preliminary data.</text>
</comment>
<reference evidence="3 4" key="1">
    <citation type="journal article" date="2020" name="IScience">
        <title>Genome Sequencing of the Endangered Kingdonia uniflora (Circaeasteraceae, Ranunculales) Reveals Potential Mechanisms of Evolutionary Specialization.</title>
        <authorList>
            <person name="Sun Y."/>
            <person name="Deng T."/>
            <person name="Zhang A."/>
            <person name="Moore M.J."/>
            <person name="Landis J.B."/>
            <person name="Lin N."/>
            <person name="Zhang H."/>
            <person name="Zhang X."/>
            <person name="Huang J."/>
            <person name="Zhang X."/>
            <person name="Sun H."/>
            <person name="Wang H."/>
        </authorList>
    </citation>
    <scope>NUCLEOTIDE SEQUENCE [LARGE SCALE GENOMIC DNA]</scope>
    <source>
        <strain evidence="3">TB1705</strain>
        <tissue evidence="3">Leaf</tissue>
    </source>
</reference>
<dbReference type="AlphaFoldDB" id="A0A7J7MCM0"/>
<dbReference type="OrthoDB" id="1856718at2759"/>
<evidence type="ECO:0000313" key="3">
    <source>
        <dbReference type="EMBL" id="KAF6152530.1"/>
    </source>
</evidence>